<evidence type="ECO:0000313" key="3">
    <source>
        <dbReference type="Proteomes" id="UP001201701"/>
    </source>
</evidence>
<keyword evidence="1" id="KW-0732">Signal</keyword>
<dbReference type="RefSeq" id="WP_239370120.1">
    <property type="nucleotide sequence ID" value="NZ_JAKREW010000047.1"/>
</dbReference>
<dbReference type="Proteomes" id="UP001201701">
    <property type="component" value="Unassembled WGS sequence"/>
</dbReference>
<accession>A0ABS9QPJ7</accession>
<feature type="chain" id="PRO_5046152266" evidence="1">
    <location>
        <begin position="21"/>
        <end position="160"/>
    </location>
</feature>
<keyword evidence="3" id="KW-1185">Reference proteome</keyword>
<evidence type="ECO:0000313" key="2">
    <source>
        <dbReference type="EMBL" id="MCG7508611.1"/>
    </source>
</evidence>
<evidence type="ECO:0000256" key="1">
    <source>
        <dbReference type="SAM" id="SignalP"/>
    </source>
</evidence>
<gene>
    <name evidence="2" type="ORF">L4923_26570</name>
</gene>
<dbReference type="PROSITE" id="PS51257">
    <property type="entry name" value="PROKAR_LIPOPROTEIN"/>
    <property type="match status" value="1"/>
</dbReference>
<reference evidence="2 3" key="1">
    <citation type="submission" date="2022-02" db="EMBL/GenBank/DDBJ databases">
        <title>Draft genome sequence of Mezorhizobium retamae strain IRAMC:0171 isolated from Retama raetam nodules.</title>
        <authorList>
            <person name="Bengaied R."/>
            <person name="Sbissi I."/>
            <person name="Huber K."/>
            <person name="Ghodbane F."/>
            <person name="Nouioui I."/>
            <person name="Tarhouni M."/>
            <person name="Gtari M."/>
        </authorList>
    </citation>
    <scope>NUCLEOTIDE SEQUENCE [LARGE SCALE GENOMIC DNA]</scope>
    <source>
        <strain evidence="2 3">IRAMC:0171</strain>
    </source>
</reference>
<organism evidence="2 3">
    <name type="scientific">Mesorhizobium retamae</name>
    <dbReference type="NCBI Taxonomy" id="2912854"/>
    <lineage>
        <taxon>Bacteria</taxon>
        <taxon>Pseudomonadati</taxon>
        <taxon>Pseudomonadota</taxon>
        <taxon>Alphaproteobacteria</taxon>
        <taxon>Hyphomicrobiales</taxon>
        <taxon>Phyllobacteriaceae</taxon>
        <taxon>Mesorhizobium</taxon>
    </lineage>
</organism>
<feature type="signal peptide" evidence="1">
    <location>
        <begin position="1"/>
        <end position="20"/>
    </location>
</feature>
<dbReference type="EMBL" id="JAKREW010000047">
    <property type="protein sequence ID" value="MCG7508611.1"/>
    <property type="molecule type" value="Genomic_DNA"/>
</dbReference>
<proteinExistence type="predicted"/>
<name>A0ABS9QPJ7_9HYPH</name>
<protein>
    <submittedName>
        <fullName evidence="2">Uncharacterized protein</fullName>
    </submittedName>
</protein>
<sequence>MRLPSLIPSLALFAASPSLAACPIELAVYGEREQVAEIDFRPTMGSATATNSFKMLLGKDIVLDGVVLWSSDAARPHGTLMHQCPEGDVTGEELAACTVWEGVVYTADTTGTVGLLPNEHKDAPGTLIFPDLAGQLARSALKDKLPKLPWDVFVMKGCQE</sequence>
<comment type="caution">
    <text evidence="2">The sequence shown here is derived from an EMBL/GenBank/DDBJ whole genome shotgun (WGS) entry which is preliminary data.</text>
</comment>